<dbReference type="Proteomes" id="UP001223144">
    <property type="component" value="Unassembled WGS sequence"/>
</dbReference>
<dbReference type="EMBL" id="JARWBG010000015">
    <property type="protein sequence ID" value="MDH2390098.1"/>
    <property type="molecule type" value="Genomic_DNA"/>
</dbReference>
<comment type="caution">
    <text evidence="1">The sequence shown here is derived from an EMBL/GenBank/DDBJ whole genome shotgun (WGS) entry which is preliminary data.</text>
</comment>
<name>A0ABT6HN35_9ACTN</name>
<protein>
    <submittedName>
        <fullName evidence="1">Uncharacterized protein</fullName>
    </submittedName>
</protein>
<keyword evidence="2" id="KW-1185">Reference proteome</keyword>
<sequence>MSEPVDFHRVIVRAPNSVTAAGWHMVIPPADAFDPALVRVVPVGEVRPGDMVIGTIQPHYDHLLRPLDRAQWVSYFSHAAKPQTGGTRPFDLQHCNLCAHESYVRGIGAGSGHWTVDGCTTYRPGSLLLAIRGNRA</sequence>
<evidence type="ECO:0000313" key="2">
    <source>
        <dbReference type="Proteomes" id="UP001223144"/>
    </source>
</evidence>
<proteinExistence type="predicted"/>
<accession>A0ABT6HN35</accession>
<evidence type="ECO:0000313" key="1">
    <source>
        <dbReference type="EMBL" id="MDH2390098.1"/>
    </source>
</evidence>
<dbReference type="RefSeq" id="WP_279928520.1">
    <property type="nucleotide sequence ID" value="NZ_JARWBG010000015.1"/>
</dbReference>
<organism evidence="1 2">
    <name type="scientific">Streptomyces chengmaiensis</name>
    <dbReference type="NCBI Taxonomy" id="3040919"/>
    <lineage>
        <taxon>Bacteria</taxon>
        <taxon>Bacillati</taxon>
        <taxon>Actinomycetota</taxon>
        <taxon>Actinomycetes</taxon>
        <taxon>Kitasatosporales</taxon>
        <taxon>Streptomycetaceae</taxon>
        <taxon>Streptomyces</taxon>
    </lineage>
</organism>
<reference evidence="1 2" key="1">
    <citation type="submission" date="2023-04" db="EMBL/GenBank/DDBJ databases">
        <title>Streptomyces chengmaiensis sp. nov. isolated from the stem of mangrove plant in Hainan.</title>
        <authorList>
            <person name="Huang X."/>
            <person name="Zhou S."/>
            <person name="Chu X."/>
            <person name="Xie Y."/>
            <person name="Lin Y."/>
        </authorList>
    </citation>
    <scope>NUCLEOTIDE SEQUENCE [LARGE SCALE GENOMIC DNA]</scope>
    <source>
        <strain evidence="1 2">HNM0663</strain>
    </source>
</reference>
<gene>
    <name evidence="1" type="ORF">QCN29_15115</name>
</gene>